<evidence type="ECO:0000313" key="1">
    <source>
        <dbReference type="EMBL" id="THV04426.1"/>
    </source>
</evidence>
<feature type="non-terminal residue" evidence="1">
    <location>
        <position position="1"/>
    </location>
</feature>
<dbReference type="AlphaFoldDB" id="A0A4V4HHX9"/>
<sequence>KLYPVIVNMFRYADRDDVIPLSDPIISAFGEKLTEIPVRKWQRIRVNVSNYHRLKSVWGPDADTWNPERFINDSLKKETALGIFANFLMEMQTILIELVSSFEFSIDPKLNIFITAQGAAAPVVRGKEEEGIQMPLKVRPREN</sequence>
<dbReference type="EMBL" id="ML179056">
    <property type="protein sequence ID" value="THV04426.1"/>
    <property type="molecule type" value="Genomic_DNA"/>
</dbReference>
<dbReference type="GO" id="GO:0005506">
    <property type="term" value="F:iron ion binding"/>
    <property type="evidence" value="ECO:0007669"/>
    <property type="project" value="InterPro"/>
</dbReference>
<accession>A0A4V4HHX9</accession>
<gene>
    <name evidence="1" type="ORF">K435DRAFT_649275</name>
</gene>
<dbReference type="OrthoDB" id="1470350at2759"/>
<dbReference type="GO" id="GO:0020037">
    <property type="term" value="F:heme binding"/>
    <property type="evidence" value="ECO:0007669"/>
    <property type="project" value="InterPro"/>
</dbReference>
<dbReference type="InterPro" id="IPR036396">
    <property type="entry name" value="Cyt_P450_sf"/>
</dbReference>
<proteinExistence type="predicted"/>
<dbReference type="GO" id="GO:0016705">
    <property type="term" value="F:oxidoreductase activity, acting on paired donors, with incorporation or reduction of molecular oxygen"/>
    <property type="evidence" value="ECO:0007669"/>
    <property type="project" value="InterPro"/>
</dbReference>
<keyword evidence="2" id="KW-1185">Reference proteome</keyword>
<dbReference type="Gene3D" id="1.10.630.10">
    <property type="entry name" value="Cytochrome P450"/>
    <property type="match status" value="1"/>
</dbReference>
<reference evidence="1 2" key="1">
    <citation type="journal article" date="2019" name="Nat. Ecol. Evol.">
        <title>Megaphylogeny resolves global patterns of mushroom evolution.</title>
        <authorList>
            <person name="Varga T."/>
            <person name="Krizsan K."/>
            <person name="Foldi C."/>
            <person name="Dima B."/>
            <person name="Sanchez-Garcia M."/>
            <person name="Sanchez-Ramirez S."/>
            <person name="Szollosi G.J."/>
            <person name="Szarkandi J.G."/>
            <person name="Papp V."/>
            <person name="Albert L."/>
            <person name="Andreopoulos W."/>
            <person name="Angelini C."/>
            <person name="Antonin V."/>
            <person name="Barry K.W."/>
            <person name="Bougher N.L."/>
            <person name="Buchanan P."/>
            <person name="Buyck B."/>
            <person name="Bense V."/>
            <person name="Catcheside P."/>
            <person name="Chovatia M."/>
            <person name="Cooper J."/>
            <person name="Damon W."/>
            <person name="Desjardin D."/>
            <person name="Finy P."/>
            <person name="Geml J."/>
            <person name="Haridas S."/>
            <person name="Hughes K."/>
            <person name="Justo A."/>
            <person name="Karasinski D."/>
            <person name="Kautmanova I."/>
            <person name="Kiss B."/>
            <person name="Kocsube S."/>
            <person name="Kotiranta H."/>
            <person name="LaButti K.M."/>
            <person name="Lechner B.E."/>
            <person name="Liimatainen K."/>
            <person name="Lipzen A."/>
            <person name="Lukacs Z."/>
            <person name="Mihaltcheva S."/>
            <person name="Morgado L.N."/>
            <person name="Niskanen T."/>
            <person name="Noordeloos M.E."/>
            <person name="Ohm R.A."/>
            <person name="Ortiz-Santana B."/>
            <person name="Ovrebo C."/>
            <person name="Racz N."/>
            <person name="Riley R."/>
            <person name="Savchenko A."/>
            <person name="Shiryaev A."/>
            <person name="Soop K."/>
            <person name="Spirin V."/>
            <person name="Szebenyi C."/>
            <person name="Tomsovsky M."/>
            <person name="Tulloss R.E."/>
            <person name="Uehling J."/>
            <person name="Grigoriev I.V."/>
            <person name="Vagvolgyi C."/>
            <person name="Papp T."/>
            <person name="Martin F.M."/>
            <person name="Miettinen O."/>
            <person name="Hibbett D.S."/>
            <person name="Nagy L.G."/>
        </authorList>
    </citation>
    <scope>NUCLEOTIDE SEQUENCE [LARGE SCALE GENOMIC DNA]</scope>
    <source>
        <strain evidence="1 2">CBS 962.96</strain>
    </source>
</reference>
<evidence type="ECO:0000313" key="2">
    <source>
        <dbReference type="Proteomes" id="UP000297245"/>
    </source>
</evidence>
<protein>
    <submittedName>
        <fullName evidence="1">Uncharacterized protein</fullName>
    </submittedName>
</protein>
<dbReference type="GO" id="GO:0004497">
    <property type="term" value="F:monooxygenase activity"/>
    <property type="evidence" value="ECO:0007669"/>
    <property type="project" value="InterPro"/>
</dbReference>
<dbReference type="SUPFAM" id="SSF48264">
    <property type="entry name" value="Cytochrome P450"/>
    <property type="match status" value="1"/>
</dbReference>
<name>A0A4V4HHX9_DENBC</name>
<organism evidence="1 2">
    <name type="scientific">Dendrothele bispora (strain CBS 962.96)</name>
    <dbReference type="NCBI Taxonomy" id="1314807"/>
    <lineage>
        <taxon>Eukaryota</taxon>
        <taxon>Fungi</taxon>
        <taxon>Dikarya</taxon>
        <taxon>Basidiomycota</taxon>
        <taxon>Agaricomycotina</taxon>
        <taxon>Agaricomycetes</taxon>
        <taxon>Agaricomycetidae</taxon>
        <taxon>Agaricales</taxon>
        <taxon>Agaricales incertae sedis</taxon>
        <taxon>Dendrothele</taxon>
    </lineage>
</organism>
<dbReference type="Proteomes" id="UP000297245">
    <property type="component" value="Unassembled WGS sequence"/>
</dbReference>